<dbReference type="GO" id="GO:0016887">
    <property type="term" value="F:ATP hydrolysis activity"/>
    <property type="evidence" value="ECO:0007669"/>
    <property type="project" value="TreeGrafter"/>
</dbReference>
<evidence type="ECO:0000313" key="3">
    <source>
        <dbReference type="Proteomes" id="UP000018201"/>
    </source>
</evidence>
<dbReference type="OrthoDB" id="545683at2759"/>
<dbReference type="EMBL" id="HG694868">
    <property type="protein sequence ID" value="CDI86143.1"/>
    <property type="molecule type" value="Genomic_DNA"/>
</dbReference>
<evidence type="ECO:0000313" key="2">
    <source>
        <dbReference type="EMBL" id="CDI86143.1"/>
    </source>
</evidence>
<gene>
    <name evidence="2" type="ORF">EPH_0018550</name>
</gene>
<dbReference type="PANTHER" id="PTHR23305">
    <property type="entry name" value="OBG GTPASE FAMILY"/>
    <property type="match status" value="1"/>
</dbReference>
<reference evidence="2" key="1">
    <citation type="submission" date="2013-10" db="EMBL/GenBank/DDBJ databases">
        <title>Genomic analysis of the causative agents of coccidiosis in chickens.</title>
        <authorList>
            <person name="Reid A.J."/>
            <person name="Blake D."/>
            <person name="Billington K."/>
            <person name="Browne H."/>
            <person name="Dunn M."/>
            <person name="Hung S."/>
            <person name="Kawahara F."/>
            <person name="Miranda-Saavedra D."/>
            <person name="Mourier T."/>
            <person name="Nagra H."/>
            <person name="Otto T.D."/>
            <person name="Rawlings N."/>
            <person name="Sanchez A."/>
            <person name="Sanders M."/>
            <person name="Subramaniam C."/>
            <person name="Tay Y."/>
            <person name="Dear P."/>
            <person name="Doerig C."/>
            <person name="Gruber A."/>
            <person name="Parkinson J."/>
            <person name="Shirley M."/>
            <person name="Wan K.L."/>
            <person name="Berriman M."/>
            <person name="Tomley F."/>
            <person name="Pain A."/>
        </authorList>
    </citation>
    <scope>NUCLEOTIDE SEQUENCE [LARGE SCALE GENOMIC DNA]</scope>
    <source>
        <strain evidence="2">Houghton</strain>
    </source>
</reference>
<dbReference type="InterPro" id="IPR027417">
    <property type="entry name" value="P-loop_NTPase"/>
</dbReference>
<dbReference type="VEuPathDB" id="ToxoDB:EPH_0018550"/>
<evidence type="ECO:0000259" key="1">
    <source>
        <dbReference type="Pfam" id="PF01926"/>
    </source>
</evidence>
<accession>U6H3T9</accession>
<sequence length="189" mass="19602">MGGEFIIGCVGKPSAGKSTFFNAATESSAAKVGSYPFTTINPNEGIAHYITECPCKTSLLETFAAQFSGYGAPQSLVAVVLQELQRSRRARSQEAARAQAAAAQAAAAAGLNTAAAAAAAATDDASLMPEDLTKWTAEDVMELVKTFVKVRFPFVLVLNKCDAVSYLLGDRDRGSGIGDRGSGSGIGDR</sequence>
<protein>
    <submittedName>
        <fullName evidence="2">GTP-binding protein, putative</fullName>
    </submittedName>
</protein>
<feature type="domain" description="G" evidence="1">
    <location>
        <begin position="7"/>
        <end position="48"/>
    </location>
</feature>
<dbReference type="PRINTS" id="PR00326">
    <property type="entry name" value="GTP1OBG"/>
</dbReference>
<dbReference type="AlphaFoldDB" id="U6H3T9"/>
<dbReference type="InterPro" id="IPR006073">
    <property type="entry name" value="GTP-bd"/>
</dbReference>
<dbReference type="Gene3D" id="1.10.8.470">
    <property type="match status" value="1"/>
</dbReference>
<reference evidence="2" key="2">
    <citation type="submission" date="2013-10" db="EMBL/GenBank/DDBJ databases">
        <authorList>
            <person name="Aslett M."/>
        </authorList>
    </citation>
    <scope>NUCLEOTIDE SEQUENCE [LARGE SCALE GENOMIC DNA]</scope>
    <source>
        <strain evidence="2">Houghton</strain>
    </source>
</reference>
<dbReference type="Gene3D" id="3.40.50.300">
    <property type="entry name" value="P-loop containing nucleotide triphosphate hydrolases"/>
    <property type="match status" value="2"/>
</dbReference>
<name>U6H3T9_9EIME</name>
<dbReference type="PANTHER" id="PTHR23305:SF1">
    <property type="entry name" value="OBG-TYPE G DOMAIN-CONTAINING PROTEIN"/>
    <property type="match status" value="1"/>
</dbReference>
<dbReference type="Proteomes" id="UP000018201">
    <property type="component" value="Unassembled WGS sequence"/>
</dbReference>
<dbReference type="GO" id="GO:0005737">
    <property type="term" value="C:cytoplasm"/>
    <property type="evidence" value="ECO:0007669"/>
    <property type="project" value="TreeGrafter"/>
</dbReference>
<keyword evidence="3" id="KW-1185">Reference proteome</keyword>
<organism evidence="2 3">
    <name type="scientific">Eimeria praecox</name>
    <dbReference type="NCBI Taxonomy" id="51316"/>
    <lineage>
        <taxon>Eukaryota</taxon>
        <taxon>Sar</taxon>
        <taxon>Alveolata</taxon>
        <taxon>Apicomplexa</taxon>
        <taxon>Conoidasida</taxon>
        <taxon>Coccidia</taxon>
        <taxon>Eucoccidiorida</taxon>
        <taxon>Eimeriorina</taxon>
        <taxon>Eimeriidae</taxon>
        <taxon>Eimeria</taxon>
    </lineage>
</organism>
<dbReference type="Pfam" id="PF01926">
    <property type="entry name" value="MMR_HSR1"/>
    <property type="match status" value="1"/>
</dbReference>
<dbReference type="SUPFAM" id="SSF52540">
    <property type="entry name" value="P-loop containing nucleoside triphosphate hydrolases"/>
    <property type="match status" value="1"/>
</dbReference>
<dbReference type="GO" id="GO:0005525">
    <property type="term" value="F:GTP binding"/>
    <property type="evidence" value="ECO:0007669"/>
    <property type="project" value="InterPro"/>
</dbReference>
<proteinExistence type="predicted"/>